<comment type="similarity">
    <text evidence="1">Belongs to the peptidase C40 family.</text>
</comment>
<evidence type="ECO:0000259" key="8">
    <source>
        <dbReference type="PROSITE" id="PS51782"/>
    </source>
</evidence>
<feature type="compositionally biased region" description="Low complexity" evidence="7">
    <location>
        <begin position="128"/>
        <end position="137"/>
    </location>
</feature>
<dbReference type="SUPFAM" id="SSF54001">
    <property type="entry name" value="Cysteine proteinases"/>
    <property type="match status" value="1"/>
</dbReference>
<keyword evidence="5 10" id="KW-0378">Hydrolase</keyword>
<dbReference type="EMBL" id="CABFNH010000008">
    <property type="protein sequence ID" value="VTZ89403.1"/>
    <property type="molecule type" value="Genomic_DNA"/>
</dbReference>
<organism evidence="10 11">
    <name type="scientific">Limosilactobacillus mucosae</name>
    <name type="common">Lactobacillus mucosae</name>
    <dbReference type="NCBI Taxonomy" id="97478"/>
    <lineage>
        <taxon>Bacteria</taxon>
        <taxon>Bacillati</taxon>
        <taxon>Bacillota</taxon>
        <taxon>Bacilli</taxon>
        <taxon>Lactobacillales</taxon>
        <taxon>Lactobacillaceae</taxon>
        <taxon>Limosilactobacillus</taxon>
    </lineage>
</organism>
<evidence type="ECO:0000256" key="4">
    <source>
        <dbReference type="ARBA" id="ARBA00022737"/>
    </source>
</evidence>
<dbReference type="SMART" id="SM00257">
    <property type="entry name" value="LysM"/>
    <property type="match status" value="1"/>
</dbReference>
<evidence type="ECO:0000256" key="3">
    <source>
        <dbReference type="ARBA" id="ARBA00022729"/>
    </source>
</evidence>
<dbReference type="PROSITE" id="PS51782">
    <property type="entry name" value="LYSM"/>
    <property type="match status" value="1"/>
</dbReference>
<evidence type="ECO:0000259" key="9">
    <source>
        <dbReference type="PROSITE" id="PS51935"/>
    </source>
</evidence>
<dbReference type="PANTHER" id="PTHR47053">
    <property type="entry name" value="MUREIN DD-ENDOPEPTIDASE MEPH-RELATED"/>
    <property type="match status" value="1"/>
</dbReference>
<feature type="region of interest" description="Disordered" evidence="7">
    <location>
        <begin position="174"/>
        <end position="240"/>
    </location>
</feature>
<dbReference type="AlphaFoldDB" id="A0A508YJ95"/>
<evidence type="ECO:0000313" key="11">
    <source>
        <dbReference type="Proteomes" id="UP000365705"/>
    </source>
</evidence>
<sequence>MTSYFFQIVFTAPSFCLVKLKTVRNFAQLSKKQKHGVITIKKKAAKALIAAVGAAGAMTAAQTTAHADTTVTVASGDTVWAYAQQYKTTVSSIVSANSLSNPDLIFPGQRITIPETTINRQKNSQRQTTKTTTASSTAGSVSASVFADSSTSSSSAAITSSALDTASQAAASTTASSDAATDTQTTSTVSAQSADSESVQSASSANENTAAATGSTEATTSATTTATPAAATTESAASTASSATYESNSAAANAAMANYTITYGLTDAASASASTTSTASTSHVAAGQGLATAQSMIGVPYVWGGNTPSGFDCSGLVQYSYGLSSSYRTTTQQATLGTHYYDVENAPAGALYFWGTDSAPYHVAIAEGNGNYIQAPTPGQNVQEGNIQYYRPNYYIVMQ</sequence>
<evidence type="ECO:0000256" key="6">
    <source>
        <dbReference type="ARBA" id="ARBA00022807"/>
    </source>
</evidence>
<name>A0A508YJ95_LIMMU</name>
<dbReference type="InterPro" id="IPR018392">
    <property type="entry name" value="LysM"/>
</dbReference>
<keyword evidence="2" id="KW-0645">Protease</keyword>
<dbReference type="PROSITE" id="PS51935">
    <property type="entry name" value="NLPC_P60"/>
    <property type="match status" value="1"/>
</dbReference>
<evidence type="ECO:0000256" key="2">
    <source>
        <dbReference type="ARBA" id="ARBA00022670"/>
    </source>
</evidence>
<dbReference type="Gene3D" id="3.10.350.10">
    <property type="entry name" value="LysM domain"/>
    <property type="match status" value="1"/>
</dbReference>
<evidence type="ECO:0000256" key="1">
    <source>
        <dbReference type="ARBA" id="ARBA00007074"/>
    </source>
</evidence>
<gene>
    <name evidence="10" type="primary">cwlS</name>
    <name evidence="10" type="ORF">LMUP508_00761</name>
</gene>
<dbReference type="CDD" id="cd00118">
    <property type="entry name" value="LysM"/>
    <property type="match status" value="1"/>
</dbReference>
<dbReference type="Pfam" id="PF01476">
    <property type="entry name" value="LysM"/>
    <property type="match status" value="1"/>
</dbReference>
<accession>A0A508YJ95</accession>
<feature type="domain" description="NlpC/P60" evidence="9">
    <location>
        <begin position="283"/>
        <end position="399"/>
    </location>
</feature>
<evidence type="ECO:0000313" key="10">
    <source>
        <dbReference type="EMBL" id="VTZ89403.1"/>
    </source>
</evidence>
<dbReference type="EC" id="3.4.19.11" evidence="10"/>
<dbReference type="Pfam" id="PF00877">
    <property type="entry name" value="NLPC_P60"/>
    <property type="match status" value="1"/>
</dbReference>
<dbReference type="Gene3D" id="3.90.1720.10">
    <property type="entry name" value="endopeptidase domain like (from Nostoc punctiforme)"/>
    <property type="match status" value="1"/>
</dbReference>
<feature type="compositionally biased region" description="Polar residues" evidence="7">
    <location>
        <begin position="115"/>
        <end position="127"/>
    </location>
</feature>
<dbReference type="InterPro" id="IPR051202">
    <property type="entry name" value="Peptidase_C40"/>
</dbReference>
<proteinExistence type="inferred from homology"/>
<dbReference type="PANTHER" id="PTHR47053:SF1">
    <property type="entry name" value="MUREIN DD-ENDOPEPTIDASE MEPH-RELATED"/>
    <property type="match status" value="1"/>
</dbReference>
<dbReference type="SUPFAM" id="SSF54106">
    <property type="entry name" value="LysM domain"/>
    <property type="match status" value="1"/>
</dbReference>
<dbReference type="InterPro" id="IPR000064">
    <property type="entry name" value="NLP_P60_dom"/>
</dbReference>
<evidence type="ECO:0000256" key="7">
    <source>
        <dbReference type="SAM" id="MobiDB-lite"/>
    </source>
</evidence>
<dbReference type="InterPro" id="IPR038765">
    <property type="entry name" value="Papain-like_cys_pep_sf"/>
</dbReference>
<feature type="region of interest" description="Disordered" evidence="7">
    <location>
        <begin position="115"/>
        <end position="137"/>
    </location>
</feature>
<dbReference type="GO" id="GO:0008234">
    <property type="term" value="F:cysteine-type peptidase activity"/>
    <property type="evidence" value="ECO:0007669"/>
    <property type="project" value="UniProtKB-KW"/>
</dbReference>
<keyword evidence="6" id="KW-0788">Thiol protease</keyword>
<feature type="domain" description="LysM" evidence="8">
    <location>
        <begin position="69"/>
        <end position="113"/>
    </location>
</feature>
<reference evidence="10 11" key="1">
    <citation type="submission" date="2019-06" db="EMBL/GenBank/DDBJ databases">
        <authorList>
            <person name="Rodrigo-Torres L."/>
            <person name="Arahal R. D."/>
            <person name="Lucena T."/>
        </authorList>
    </citation>
    <scope>NUCLEOTIDE SEQUENCE [LARGE SCALE GENOMIC DNA]</scope>
    <source>
        <strain evidence="10 11">INIA P508</strain>
    </source>
</reference>
<dbReference type="GO" id="GO:0006508">
    <property type="term" value="P:proteolysis"/>
    <property type="evidence" value="ECO:0007669"/>
    <property type="project" value="UniProtKB-KW"/>
</dbReference>
<keyword evidence="3" id="KW-0732">Signal</keyword>
<dbReference type="Proteomes" id="UP000365705">
    <property type="component" value="Unassembled WGS sequence"/>
</dbReference>
<keyword evidence="4" id="KW-0677">Repeat</keyword>
<evidence type="ECO:0000256" key="5">
    <source>
        <dbReference type="ARBA" id="ARBA00022801"/>
    </source>
</evidence>
<dbReference type="InterPro" id="IPR036779">
    <property type="entry name" value="LysM_dom_sf"/>
</dbReference>
<protein>
    <submittedName>
        <fullName evidence="10">D-gamma-glutamyl-meso-diaminopimelic acid endopeptidase CwlS</fullName>
        <ecNumber evidence="10">3.4.19.11</ecNumber>
    </submittedName>
</protein>